<dbReference type="KEGG" id="scor:J3U87_23880"/>
<organism evidence="2 4">
    <name type="scientific">Sulfidibacter corallicola</name>
    <dbReference type="NCBI Taxonomy" id="2818388"/>
    <lineage>
        <taxon>Bacteria</taxon>
        <taxon>Pseudomonadati</taxon>
        <taxon>Acidobacteriota</taxon>
        <taxon>Holophagae</taxon>
        <taxon>Acanthopleuribacterales</taxon>
        <taxon>Acanthopleuribacteraceae</taxon>
        <taxon>Sulfidibacter</taxon>
    </lineage>
</organism>
<evidence type="ECO:0000313" key="4">
    <source>
        <dbReference type="Proteomes" id="UP000663929"/>
    </source>
</evidence>
<keyword evidence="1" id="KW-0472">Membrane</keyword>
<keyword evidence="4" id="KW-1185">Reference proteome</keyword>
<dbReference type="EMBL" id="CP071793">
    <property type="protein sequence ID" value="QTD50928.1"/>
    <property type="molecule type" value="Genomic_DNA"/>
</dbReference>
<keyword evidence="1" id="KW-0812">Transmembrane</keyword>
<evidence type="ECO:0000313" key="3">
    <source>
        <dbReference type="EMBL" id="QTD50928.1"/>
    </source>
</evidence>
<dbReference type="Proteomes" id="UP000663929">
    <property type="component" value="Chromosome"/>
</dbReference>
<dbReference type="KEGG" id="scor:J3U87_00535"/>
<keyword evidence="1" id="KW-1133">Transmembrane helix</keyword>
<dbReference type="AlphaFoldDB" id="A0A8A4THI4"/>
<reference evidence="2" key="1">
    <citation type="submission" date="2021-03" db="EMBL/GenBank/DDBJ databases">
        <title>Acanthopleuribacteraceae sp. M133.</title>
        <authorList>
            <person name="Wang G."/>
        </authorList>
    </citation>
    <scope>NUCLEOTIDE SEQUENCE</scope>
    <source>
        <strain evidence="2">M133</strain>
    </source>
</reference>
<evidence type="ECO:0000256" key="1">
    <source>
        <dbReference type="SAM" id="Phobius"/>
    </source>
</evidence>
<proteinExistence type="predicted"/>
<accession>A0A8A4THI4</accession>
<gene>
    <name evidence="3" type="ORF">J3U87_00535</name>
    <name evidence="2" type="ORF">J3U87_23880</name>
</gene>
<name>A0A8A4THI4_SULCO</name>
<evidence type="ECO:0000313" key="2">
    <source>
        <dbReference type="EMBL" id="QTD48632.1"/>
    </source>
</evidence>
<protein>
    <submittedName>
        <fullName evidence="2">Uncharacterized protein</fullName>
    </submittedName>
</protein>
<dbReference type="RefSeq" id="WP_237378285.1">
    <property type="nucleotide sequence ID" value="NZ_CP071793.1"/>
</dbReference>
<sequence>MFQAIRDWIEREPTLAQREMLARDLQNPWFRAAWTIVDLPRRYFMPILYTCFGLFVFLAFLGTGVLDPLLDLIYYR</sequence>
<dbReference type="EMBL" id="CP071793">
    <property type="protein sequence ID" value="QTD48632.1"/>
    <property type="molecule type" value="Genomic_DNA"/>
</dbReference>
<feature type="transmembrane region" description="Helical" evidence="1">
    <location>
        <begin position="47"/>
        <end position="70"/>
    </location>
</feature>